<accession>A0A8K0GL09</accession>
<keyword evidence="2" id="KW-1185">Reference proteome</keyword>
<evidence type="ECO:0000313" key="2">
    <source>
        <dbReference type="Proteomes" id="UP000801492"/>
    </source>
</evidence>
<dbReference type="Proteomes" id="UP000801492">
    <property type="component" value="Unassembled WGS sequence"/>
</dbReference>
<proteinExistence type="predicted"/>
<protein>
    <submittedName>
        <fullName evidence="1">Uncharacterized protein</fullName>
    </submittedName>
</protein>
<gene>
    <name evidence="1" type="ORF">ILUMI_04582</name>
</gene>
<dbReference type="EMBL" id="VTPC01001540">
    <property type="protein sequence ID" value="KAF2901603.1"/>
    <property type="molecule type" value="Genomic_DNA"/>
</dbReference>
<sequence>MPANAYIYMYPCASPNGNDLKQLIDLGRSDTWSEKIEEQTQKKRKAYMRWLNTNNDNDRKEYRQIQKETQRIIRKEREKAWELKCSEIGQVHRRQTLYRDLEIYQEHKKERQAFIPTSESKMKFLKNDKSSGPEGISAELIKYGSYKLYRMIDKLFKMCINGQRVPDEWRLAHHGHYAEEEREEYQRRTEVMESWRKSMGEIQLNEGEWNDRRQWKLRIARSKTL</sequence>
<name>A0A8K0GL09_IGNLU</name>
<comment type="caution">
    <text evidence="1">The sequence shown here is derived from an EMBL/GenBank/DDBJ whole genome shotgun (WGS) entry which is preliminary data.</text>
</comment>
<reference evidence="1" key="1">
    <citation type="submission" date="2019-08" db="EMBL/GenBank/DDBJ databases">
        <title>The genome of the North American firefly Photinus pyralis.</title>
        <authorList>
            <consortium name="Photinus pyralis genome working group"/>
            <person name="Fallon T.R."/>
            <person name="Sander Lower S.E."/>
            <person name="Weng J.-K."/>
        </authorList>
    </citation>
    <scope>NUCLEOTIDE SEQUENCE</scope>
    <source>
        <strain evidence="1">TRF0915ILg1</strain>
        <tissue evidence="1">Whole body</tissue>
    </source>
</reference>
<organism evidence="1 2">
    <name type="scientific">Ignelater luminosus</name>
    <name type="common">Cucubano</name>
    <name type="synonym">Pyrophorus luminosus</name>
    <dbReference type="NCBI Taxonomy" id="2038154"/>
    <lineage>
        <taxon>Eukaryota</taxon>
        <taxon>Metazoa</taxon>
        <taxon>Ecdysozoa</taxon>
        <taxon>Arthropoda</taxon>
        <taxon>Hexapoda</taxon>
        <taxon>Insecta</taxon>
        <taxon>Pterygota</taxon>
        <taxon>Neoptera</taxon>
        <taxon>Endopterygota</taxon>
        <taxon>Coleoptera</taxon>
        <taxon>Polyphaga</taxon>
        <taxon>Elateriformia</taxon>
        <taxon>Elateroidea</taxon>
        <taxon>Elateridae</taxon>
        <taxon>Agrypninae</taxon>
        <taxon>Pyrophorini</taxon>
        <taxon>Ignelater</taxon>
    </lineage>
</organism>
<dbReference type="AlphaFoldDB" id="A0A8K0GL09"/>
<dbReference type="OrthoDB" id="407509at2759"/>
<evidence type="ECO:0000313" key="1">
    <source>
        <dbReference type="EMBL" id="KAF2901603.1"/>
    </source>
</evidence>